<reference evidence="2" key="1">
    <citation type="submission" date="2019-03" db="EMBL/GenBank/DDBJ databases">
        <title>WGS assembly of Setaria viridis.</title>
        <authorList>
            <person name="Huang P."/>
            <person name="Jenkins J."/>
            <person name="Grimwood J."/>
            <person name="Barry K."/>
            <person name="Healey A."/>
            <person name="Mamidi S."/>
            <person name="Sreedasyam A."/>
            <person name="Shu S."/>
            <person name="Feldman M."/>
            <person name="Wu J."/>
            <person name="Yu Y."/>
            <person name="Chen C."/>
            <person name="Johnson J."/>
            <person name="Rokhsar D."/>
            <person name="Baxter I."/>
            <person name="Schmutz J."/>
            <person name="Brutnell T."/>
            <person name="Kellogg E."/>
        </authorList>
    </citation>
    <scope>NUCLEOTIDE SEQUENCE [LARGE SCALE GENOMIC DNA]</scope>
</reference>
<feature type="compositionally biased region" description="Polar residues" evidence="1">
    <location>
        <begin position="12"/>
        <end position="25"/>
    </location>
</feature>
<gene>
    <name evidence="2" type="ORF">SEVIR_2G293800v2</name>
</gene>
<keyword evidence="3" id="KW-1185">Reference proteome</keyword>
<accession>A0A4U6VWE5</accession>
<dbReference type="Proteomes" id="UP000298652">
    <property type="component" value="Chromosome 2"/>
</dbReference>
<name>A0A4U6VWE5_SETVI</name>
<dbReference type="EMBL" id="CM016553">
    <property type="protein sequence ID" value="TKW34248.1"/>
    <property type="molecule type" value="Genomic_DNA"/>
</dbReference>
<feature type="compositionally biased region" description="Basic residues" evidence="1">
    <location>
        <begin position="1"/>
        <end position="10"/>
    </location>
</feature>
<protein>
    <submittedName>
        <fullName evidence="2">Uncharacterized protein</fullName>
    </submittedName>
</protein>
<dbReference type="AlphaFoldDB" id="A0A4U6VWE5"/>
<evidence type="ECO:0000313" key="2">
    <source>
        <dbReference type="EMBL" id="TKW34248.1"/>
    </source>
</evidence>
<feature type="region of interest" description="Disordered" evidence="1">
    <location>
        <begin position="1"/>
        <end position="106"/>
    </location>
</feature>
<sequence>MAASAKRRHSPPTVTEGASTSNQMKSLCPKAASERDQIQAPAPWGPGDAEREGASTTQRADGEPLFPAIAANRPPACRCRSDPPGSSASARRERRATDDDRGGIHAPRCGLSARPLGMIRCHAAAPRLGGFRVGAIGARGTYPGRVLCRAQRLPAGALSCVLRGMARLGSHTTAKSHRRDVDRHGLHALQVEPVLMQTDN</sequence>
<dbReference type="Gramene" id="TKW34248">
    <property type="protein sequence ID" value="TKW34248"/>
    <property type="gene ID" value="SEVIR_2G293800v2"/>
</dbReference>
<proteinExistence type="predicted"/>
<evidence type="ECO:0000256" key="1">
    <source>
        <dbReference type="SAM" id="MobiDB-lite"/>
    </source>
</evidence>
<evidence type="ECO:0000313" key="3">
    <source>
        <dbReference type="Proteomes" id="UP000298652"/>
    </source>
</evidence>
<organism evidence="2 3">
    <name type="scientific">Setaria viridis</name>
    <name type="common">Green bristlegrass</name>
    <name type="synonym">Setaria italica subsp. viridis</name>
    <dbReference type="NCBI Taxonomy" id="4556"/>
    <lineage>
        <taxon>Eukaryota</taxon>
        <taxon>Viridiplantae</taxon>
        <taxon>Streptophyta</taxon>
        <taxon>Embryophyta</taxon>
        <taxon>Tracheophyta</taxon>
        <taxon>Spermatophyta</taxon>
        <taxon>Magnoliopsida</taxon>
        <taxon>Liliopsida</taxon>
        <taxon>Poales</taxon>
        <taxon>Poaceae</taxon>
        <taxon>PACMAD clade</taxon>
        <taxon>Panicoideae</taxon>
        <taxon>Panicodae</taxon>
        <taxon>Paniceae</taxon>
        <taxon>Cenchrinae</taxon>
        <taxon>Setaria</taxon>
    </lineage>
</organism>